<reference evidence="1 2" key="1">
    <citation type="submission" date="2024-01" db="EMBL/GenBank/DDBJ databases">
        <title>A telomere-to-telomere, gap-free genome of sweet tea (Lithocarpus litseifolius).</title>
        <authorList>
            <person name="Zhou J."/>
        </authorList>
    </citation>
    <scope>NUCLEOTIDE SEQUENCE [LARGE SCALE GENOMIC DNA]</scope>
    <source>
        <strain evidence="1">Zhou-2022a</strain>
        <tissue evidence="1">Leaf</tissue>
    </source>
</reference>
<accession>A0AAW2DPV0</accession>
<name>A0AAW2DPV0_9ROSI</name>
<comment type="caution">
    <text evidence="1">The sequence shown here is derived from an EMBL/GenBank/DDBJ whole genome shotgun (WGS) entry which is preliminary data.</text>
</comment>
<dbReference type="AlphaFoldDB" id="A0AAW2DPV0"/>
<gene>
    <name evidence="1" type="ORF">SO802_007865</name>
</gene>
<protein>
    <submittedName>
        <fullName evidence="1">Uncharacterized protein</fullName>
    </submittedName>
</protein>
<proteinExistence type="predicted"/>
<evidence type="ECO:0000313" key="1">
    <source>
        <dbReference type="EMBL" id="KAL0012757.1"/>
    </source>
</evidence>
<dbReference type="EMBL" id="JAZDWU010000002">
    <property type="protein sequence ID" value="KAL0012757.1"/>
    <property type="molecule type" value="Genomic_DNA"/>
</dbReference>
<keyword evidence="2" id="KW-1185">Reference proteome</keyword>
<evidence type="ECO:0000313" key="2">
    <source>
        <dbReference type="Proteomes" id="UP001459277"/>
    </source>
</evidence>
<organism evidence="1 2">
    <name type="scientific">Lithocarpus litseifolius</name>
    <dbReference type="NCBI Taxonomy" id="425828"/>
    <lineage>
        <taxon>Eukaryota</taxon>
        <taxon>Viridiplantae</taxon>
        <taxon>Streptophyta</taxon>
        <taxon>Embryophyta</taxon>
        <taxon>Tracheophyta</taxon>
        <taxon>Spermatophyta</taxon>
        <taxon>Magnoliopsida</taxon>
        <taxon>eudicotyledons</taxon>
        <taxon>Gunneridae</taxon>
        <taxon>Pentapetalae</taxon>
        <taxon>rosids</taxon>
        <taxon>fabids</taxon>
        <taxon>Fagales</taxon>
        <taxon>Fagaceae</taxon>
        <taxon>Lithocarpus</taxon>
    </lineage>
</organism>
<dbReference type="Proteomes" id="UP001459277">
    <property type="component" value="Unassembled WGS sequence"/>
</dbReference>
<sequence length="138" mass="15782">MVGVSLKSEEEALFSGHYKDRPKRRFNAAVIEPVEEAVEEEAMLTVSKEIEEKMLESMGEQSRKDHFMMIDELQSFEDEGEPKQKPNSEHCITLVHMRHVIWHSIATIRESSITSSSPSLDWPGVKHYKQLSIVGLAE</sequence>